<keyword evidence="5" id="KW-0547">Nucleotide-binding</keyword>
<dbReference type="Gene3D" id="1.20.1560.10">
    <property type="entry name" value="ABC transporter type 1, transmembrane domain"/>
    <property type="match status" value="1"/>
</dbReference>
<dbReference type="GO" id="GO:0016887">
    <property type="term" value="F:ATP hydrolysis activity"/>
    <property type="evidence" value="ECO:0007669"/>
    <property type="project" value="InterPro"/>
</dbReference>
<dbReference type="InterPro" id="IPR003593">
    <property type="entry name" value="AAA+_ATPase"/>
</dbReference>
<dbReference type="PANTHER" id="PTHR43394:SF1">
    <property type="entry name" value="ATP-BINDING CASSETTE SUB-FAMILY B MEMBER 10, MITOCHONDRIAL"/>
    <property type="match status" value="1"/>
</dbReference>
<comment type="subcellular location">
    <subcellularLocation>
        <location evidence="1">Cell membrane</location>
        <topology evidence="1">Multi-pass membrane protein</topology>
    </subcellularLocation>
</comment>
<feature type="transmembrane region" description="Helical" evidence="9">
    <location>
        <begin position="285"/>
        <end position="304"/>
    </location>
</feature>
<dbReference type="InterPro" id="IPR036640">
    <property type="entry name" value="ABC1_TM_sf"/>
</dbReference>
<dbReference type="Proteomes" id="UP000001551">
    <property type="component" value="Chromosome"/>
</dbReference>
<protein>
    <submittedName>
        <fullName evidence="12">ABC transporter related protein</fullName>
    </submittedName>
</protein>
<evidence type="ECO:0000256" key="1">
    <source>
        <dbReference type="ARBA" id="ARBA00004651"/>
    </source>
</evidence>
<name>E6U5X5_ETHHY</name>
<keyword evidence="7 9" id="KW-1133">Transmembrane helix</keyword>
<dbReference type="Gene3D" id="3.40.50.300">
    <property type="entry name" value="P-loop containing nucleotide triphosphate hydrolases"/>
    <property type="match status" value="1"/>
</dbReference>
<dbReference type="InterPro" id="IPR003439">
    <property type="entry name" value="ABC_transporter-like_ATP-bd"/>
</dbReference>
<dbReference type="InterPro" id="IPR011527">
    <property type="entry name" value="ABC1_TM_dom"/>
</dbReference>
<keyword evidence="6" id="KW-0067">ATP-binding</keyword>
<evidence type="ECO:0000256" key="6">
    <source>
        <dbReference type="ARBA" id="ARBA00022840"/>
    </source>
</evidence>
<organism evidence="12 13">
    <name type="scientific">Ethanoligenens harbinense (strain DSM 18485 / JCM 12961 / CGMCC 1.5033 / YUAN-3)</name>
    <dbReference type="NCBI Taxonomy" id="663278"/>
    <lineage>
        <taxon>Bacteria</taxon>
        <taxon>Bacillati</taxon>
        <taxon>Bacillota</taxon>
        <taxon>Clostridia</taxon>
        <taxon>Eubacteriales</taxon>
        <taxon>Oscillospiraceae</taxon>
        <taxon>Ethanoligenens</taxon>
    </lineage>
</organism>
<dbReference type="InterPro" id="IPR027417">
    <property type="entry name" value="P-loop_NTPase"/>
</dbReference>
<keyword evidence="3" id="KW-1003">Cell membrane</keyword>
<dbReference type="PROSITE" id="PS50893">
    <property type="entry name" value="ABC_TRANSPORTER_2"/>
    <property type="match status" value="1"/>
</dbReference>
<feature type="transmembrane region" description="Helical" evidence="9">
    <location>
        <begin position="59"/>
        <end position="79"/>
    </location>
</feature>
<feature type="transmembrane region" description="Helical" evidence="9">
    <location>
        <begin position="140"/>
        <end position="158"/>
    </location>
</feature>
<dbReference type="PROSITE" id="PS50929">
    <property type="entry name" value="ABC_TM1F"/>
    <property type="match status" value="1"/>
</dbReference>
<dbReference type="GO" id="GO:0015421">
    <property type="term" value="F:ABC-type oligopeptide transporter activity"/>
    <property type="evidence" value="ECO:0007669"/>
    <property type="project" value="TreeGrafter"/>
</dbReference>
<reference evidence="12 13" key="1">
    <citation type="submission" date="2010-12" db="EMBL/GenBank/DDBJ databases">
        <title>Complete sequence of Ethanoligenens harbinense YUAN-3.</title>
        <authorList>
            <person name="Lucas S."/>
            <person name="Copeland A."/>
            <person name="Lapidus A."/>
            <person name="Cheng J.-F."/>
            <person name="Bruce D."/>
            <person name="Goodwin L."/>
            <person name="Pitluck S."/>
            <person name="Chertkov O."/>
            <person name="Misra M."/>
            <person name="Detter J.C."/>
            <person name="Han C."/>
            <person name="Tapia R."/>
            <person name="Land M."/>
            <person name="Hauser L."/>
            <person name="Jeffries C."/>
            <person name="Kyrpides N."/>
            <person name="Ivanova N."/>
            <person name="Mikhailova N."/>
            <person name="Wang A."/>
            <person name="Mouttaki H."/>
            <person name="He Z."/>
            <person name="Zhou J."/>
            <person name="Hemme C.L."/>
            <person name="Woyke T."/>
        </authorList>
    </citation>
    <scope>NUCLEOTIDE SEQUENCE [LARGE SCALE GENOMIC DNA]</scope>
    <source>
        <strain evidence="13">DSM 18485 / JCM 12961 / CGMCC 1.5033 / YUAN-3</strain>
    </source>
</reference>
<evidence type="ECO:0000256" key="8">
    <source>
        <dbReference type="ARBA" id="ARBA00023136"/>
    </source>
</evidence>
<feature type="domain" description="ABC transmembrane type-1" evidence="11">
    <location>
        <begin position="23"/>
        <end position="305"/>
    </location>
</feature>
<dbReference type="HOGENOM" id="CLU_000604_84_3_9"/>
<feature type="transmembrane region" description="Helical" evidence="9">
    <location>
        <begin position="245"/>
        <end position="265"/>
    </location>
</feature>
<proteinExistence type="predicted"/>
<dbReference type="KEGG" id="eha:Ethha_2499"/>
<dbReference type="GO" id="GO:0005886">
    <property type="term" value="C:plasma membrane"/>
    <property type="evidence" value="ECO:0007669"/>
    <property type="project" value="UniProtKB-SubCell"/>
</dbReference>
<dbReference type="SUPFAM" id="SSF90123">
    <property type="entry name" value="ABC transporter transmembrane region"/>
    <property type="match status" value="1"/>
</dbReference>
<dbReference type="Pfam" id="PF00664">
    <property type="entry name" value="ABC_membrane"/>
    <property type="match status" value="1"/>
</dbReference>
<dbReference type="SUPFAM" id="SSF52540">
    <property type="entry name" value="P-loop containing nucleoside triphosphate hydrolases"/>
    <property type="match status" value="1"/>
</dbReference>
<evidence type="ECO:0000256" key="3">
    <source>
        <dbReference type="ARBA" id="ARBA00022475"/>
    </source>
</evidence>
<evidence type="ECO:0000313" key="13">
    <source>
        <dbReference type="Proteomes" id="UP000001551"/>
    </source>
</evidence>
<dbReference type="AlphaFoldDB" id="E6U5X5"/>
<dbReference type="InterPro" id="IPR017871">
    <property type="entry name" value="ABC_transporter-like_CS"/>
</dbReference>
<dbReference type="eggNOG" id="COG1132">
    <property type="taxonomic scope" value="Bacteria"/>
</dbReference>
<keyword evidence="4 9" id="KW-0812">Transmembrane</keyword>
<dbReference type="SMART" id="SM00382">
    <property type="entry name" value="AAA"/>
    <property type="match status" value="1"/>
</dbReference>
<evidence type="ECO:0000313" key="12">
    <source>
        <dbReference type="EMBL" id="ADU27992.1"/>
    </source>
</evidence>
<evidence type="ECO:0000259" key="11">
    <source>
        <dbReference type="PROSITE" id="PS50929"/>
    </source>
</evidence>
<evidence type="ECO:0000256" key="2">
    <source>
        <dbReference type="ARBA" id="ARBA00022448"/>
    </source>
</evidence>
<dbReference type="CDD" id="cd18548">
    <property type="entry name" value="ABC_6TM_Tm287_like"/>
    <property type="match status" value="1"/>
</dbReference>
<keyword evidence="8 9" id="KW-0472">Membrane</keyword>
<feature type="domain" description="ABC transporter" evidence="10">
    <location>
        <begin position="338"/>
        <end position="572"/>
    </location>
</feature>
<dbReference type="GO" id="GO:0005524">
    <property type="term" value="F:ATP binding"/>
    <property type="evidence" value="ECO:0007669"/>
    <property type="project" value="UniProtKB-KW"/>
</dbReference>
<gene>
    <name evidence="12" type="ordered locus">Ethha_2499</name>
</gene>
<evidence type="ECO:0000256" key="5">
    <source>
        <dbReference type="ARBA" id="ARBA00022741"/>
    </source>
</evidence>
<dbReference type="InterPro" id="IPR039421">
    <property type="entry name" value="Type_1_exporter"/>
</dbReference>
<keyword evidence="13" id="KW-1185">Reference proteome</keyword>
<dbReference type="Pfam" id="PF00005">
    <property type="entry name" value="ABC_tran"/>
    <property type="match status" value="1"/>
</dbReference>
<accession>E6U5X5</accession>
<keyword evidence="2" id="KW-0813">Transport</keyword>
<dbReference type="PANTHER" id="PTHR43394">
    <property type="entry name" value="ATP-DEPENDENT PERMEASE MDL1, MITOCHONDRIAL"/>
    <property type="match status" value="1"/>
</dbReference>
<evidence type="ECO:0000256" key="4">
    <source>
        <dbReference type="ARBA" id="ARBA00022692"/>
    </source>
</evidence>
<evidence type="ECO:0000259" key="10">
    <source>
        <dbReference type="PROSITE" id="PS50893"/>
    </source>
</evidence>
<evidence type="ECO:0000256" key="7">
    <source>
        <dbReference type="ARBA" id="ARBA00022989"/>
    </source>
</evidence>
<dbReference type="PROSITE" id="PS00211">
    <property type="entry name" value="ABC_TRANSPORTER_1"/>
    <property type="match status" value="1"/>
</dbReference>
<dbReference type="EMBL" id="CP002400">
    <property type="protein sequence ID" value="ADU27992.1"/>
    <property type="molecule type" value="Genomic_DNA"/>
</dbReference>
<dbReference type="FunFam" id="3.40.50.300:FF:000221">
    <property type="entry name" value="Multidrug ABC transporter ATP-binding protein"/>
    <property type="match status" value="1"/>
</dbReference>
<feature type="transmembrane region" description="Helical" evidence="9">
    <location>
        <begin position="164"/>
        <end position="181"/>
    </location>
</feature>
<sequence>MIKGMSGVSYLKKYIRRYGKLFVISICFLTLEALCDLFQPALMSRVVDVGIRNRNMAFVLRMGGVMLGVTALGAVGAVVRNNLSSRVSQRFGGDLRADLYARIQSLSYETAARFDTASLVTRLTNDVTQLQNFSNGLMRIFIKAPILCVGGVVMASLLDPQGALVLALVVPCVAVIVVFGMRRGYPLFARVQRAVDGVNGAMRAYLGGVRVVKSFHRFDYEQARFARENEALCGAQARAMRTMAMFGPSVMMVVNMGIVAVLWLGGWRIDAGSLEVGKVMAFINYMTQISTSLMTIFMVFTMFVRARASAERIGEVMNAQDVLREPARPRELGEEARVRFSHVTFAYPGGGPVLQDISFACTAGQTVGLIGSTGAGKTSLVDLIPRFYDPAEGTVEVCGVDVRQADAAALRRRIAVVPQKSTLFTGTILENLRWGDEHATREEIGAGAKLAQAHDFITALPEGYETRLGQGGVNLSGGQKQRLAIARALVRRPDILILDDCTSAVDAVTERKIREGLHAVARGLLCIVIAQRIVSVMDADVILVLDEGRVVGSGRHEALLQSCAVYRDIFASQFGKAGV</sequence>
<evidence type="ECO:0000256" key="9">
    <source>
        <dbReference type="SAM" id="Phobius"/>
    </source>
</evidence>
<dbReference type="STRING" id="663278.Ethha_2499"/>